<dbReference type="GO" id="GO:0031417">
    <property type="term" value="C:NatC complex"/>
    <property type="evidence" value="ECO:0007669"/>
    <property type="project" value="InterPro"/>
</dbReference>
<evidence type="ECO:0000256" key="1">
    <source>
        <dbReference type="ARBA" id="ARBA00025892"/>
    </source>
</evidence>
<evidence type="ECO:0000313" key="4">
    <source>
        <dbReference type="Proteomes" id="UP000242877"/>
    </source>
</evidence>
<evidence type="ECO:0000259" key="2">
    <source>
        <dbReference type="SMART" id="SM00651"/>
    </source>
</evidence>
<comment type="subunit">
    <text evidence="1">Component of the heptameric LSM1-LSM7 complex, which consists of LSM1, LSM2, LSM3, LSM4, LSM5, LSM6 and LSM7. Component of the heptameric LSM2-LSM8 complex, which consists of LSM2, LSM3, LSM4, LSM5, LSM6, LSM7 and LSM8. The LSm subunits form a seven-membered ring structure with a doughnut shape.</text>
</comment>
<organism evidence="3 4">
    <name type="scientific">Ascosphaera apis ARSEF 7405</name>
    <dbReference type="NCBI Taxonomy" id="392613"/>
    <lineage>
        <taxon>Eukaryota</taxon>
        <taxon>Fungi</taxon>
        <taxon>Dikarya</taxon>
        <taxon>Ascomycota</taxon>
        <taxon>Pezizomycotina</taxon>
        <taxon>Eurotiomycetes</taxon>
        <taxon>Eurotiomycetidae</taxon>
        <taxon>Onygenales</taxon>
        <taxon>Ascosphaeraceae</taxon>
        <taxon>Ascosphaera</taxon>
    </lineage>
</organism>
<dbReference type="Pfam" id="PF01423">
    <property type="entry name" value="LSM"/>
    <property type="match status" value="1"/>
</dbReference>
<keyword evidence="4" id="KW-1185">Reference proteome</keyword>
<dbReference type="AlphaFoldDB" id="A0A168C7J8"/>
<dbReference type="GO" id="GO:1990904">
    <property type="term" value="C:ribonucleoprotein complex"/>
    <property type="evidence" value="ECO:0007669"/>
    <property type="project" value="UniProtKB-KW"/>
</dbReference>
<dbReference type="CDD" id="cd06168">
    <property type="entry name" value="LSMD1"/>
    <property type="match status" value="1"/>
</dbReference>
<dbReference type="InterPro" id="IPR010920">
    <property type="entry name" value="LSM_dom_sf"/>
</dbReference>
<dbReference type="Proteomes" id="UP000242877">
    <property type="component" value="Unassembled WGS sequence"/>
</dbReference>
<reference evidence="3 4" key="1">
    <citation type="journal article" date="2016" name="Genome Biol. Evol.">
        <title>Divergent and convergent evolution of fungal pathogenicity.</title>
        <authorList>
            <person name="Shang Y."/>
            <person name="Xiao G."/>
            <person name="Zheng P."/>
            <person name="Cen K."/>
            <person name="Zhan S."/>
            <person name="Wang C."/>
        </authorList>
    </citation>
    <scope>NUCLEOTIDE SEQUENCE [LARGE SCALE GENOMIC DNA]</scope>
    <source>
        <strain evidence="3 4">ARSEF 7405</strain>
    </source>
</reference>
<gene>
    <name evidence="3" type="ORF">AAP_01019</name>
</gene>
<dbReference type="PANTHER" id="PTHR10701:SF5">
    <property type="entry name" value="N-ALPHA-ACETYLTRANSFERASE 38, NATC AUXILIARY SUBUNIT"/>
    <property type="match status" value="1"/>
</dbReference>
<dbReference type="VEuPathDB" id="FungiDB:AAP_01019"/>
<comment type="caution">
    <text evidence="3">The sequence shown here is derived from an EMBL/GenBank/DDBJ whole genome shotgun (WGS) entry which is preliminary data.</text>
</comment>
<feature type="domain" description="Sm" evidence="2">
    <location>
        <begin position="24"/>
        <end position="137"/>
    </location>
</feature>
<name>A0A168C7J8_9EURO</name>
<dbReference type="InterPro" id="IPR001163">
    <property type="entry name" value="Sm_dom_euk/arc"/>
</dbReference>
<dbReference type="SUPFAM" id="SSF50182">
    <property type="entry name" value="Sm-like ribonucleoproteins"/>
    <property type="match status" value="1"/>
</dbReference>
<dbReference type="InterPro" id="IPR034110">
    <property type="entry name" value="LSMD1_Sm"/>
</dbReference>
<dbReference type="OrthoDB" id="368909at2759"/>
<accession>A0A168C7J8</accession>
<dbReference type="EMBL" id="AZGZ01000003">
    <property type="protein sequence ID" value="KZZ96246.1"/>
    <property type="molecule type" value="Genomic_DNA"/>
</dbReference>
<keyword evidence="3" id="KW-0687">Ribonucleoprotein</keyword>
<protein>
    <submittedName>
        <fullName evidence="3">Like-Sm ribonucleoprotein (LSM)-related domain protein</fullName>
    </submittedName>
</protein>
<dbReference type="SMART" id="SM00651">
    <property type="entry name" value="Sm"/>
    <property type="match status" value="1"/>
</dbReference>
<proteinExistence type="predicted"/>
<dbReference type="InterPro" id="IPR050914">
    <property type="entry name" value="snRNP_SmB/NAA38-like"/>
</dbReference>
<dbReference type="PANTHER" id="PTHR10701">
    <property type="entry name" value="SMALL NUCLEAR RIBONUCLEOPROTEIN-ASSOCIATED PROTEIN B AND N"/>
    <property type="match status" value="1"/>
</dbReference>
<evidence type="ECO:0000313" key="3">
    <source>
        <dbReference type="EMBL" id="KZZ96246.1"/>
    </source>
</evidence>
<sequence length="139" mass="15090">MAEIQPAPNLTSVNPAMDNERAVTYLDSLLGRTLRVHTSDTRIFVGEFKCTDRDRNIILGLTHEYRYPTAAMVNAEAAVASTTTTNTTMMADPSTQDTVATTSSSSSQSQAVLRVNMTSRFIGLVVLPGEHIVKIEVEG</sequence>
<dbReference type="Gene3D" id="2.30.30.100">
    <property type="match status" value="1"/>
</dbReference>